<feature type="compositionally biased region" description="Polar residues" evidence="1">
    <location>
        <begin position="22"/>
        <end position="31"/>
    </location>
</feature>
<feature type="non-terminal residue" evidence="2">
    <location>
        <position position="1"/>
    </location>
</feature>
<reference evidence="2" key="1">
    <citation type="submission" date="2016-05" db="EMBL/GenBank/DDBJ databases">
        <authorList>
            <person name="Lavstsen T."/>
            <person name="Jespersen J.S."/>
        </authorList>
    </citation>
    <scope>NUCLEOTIDE SEQUENCE</scope>
    <source>
        <tissue evidence="2">Brain</tissue>
    </source>
</reference>
<evidence type="ECO:0000313" key="2">
    <source>
        <dbReference type="EMBL" id="SBQ48077.1"/>
    </source>
</evidence>
<dbReference type="EMBL" id="HAEB01001582">
    <property type="protein sequence ID" value="SBQ48077.1"/>
    <property type="molecule type" value="Transcribed_RNA"/>
</dbReference>
<accession>A0A1A8EQK8</accession>
<sequence>IIPQFIPTHDRPKPTSRPHHQLPTSTFSQGTSRGRNLLWAHISKAQDNLSSSHNLTSSVRFIGRHHFHMPQSLHHKSQKQLPIPHHHLTIRNRHLHTSGWSLAAYAHPKGHSTPYPLHPTNCLCVRHLVCCPKIVYRHRLSLKHTTAIGGFMSTTAIRTAKSRYTLLSPMITSTTSTLLTSRANPHHMTKPLAPKASQWGLLKSPHRVTYKAKHSTIRKHCVPKRHSLSSPSARICSAVCLDTQLHMMTCGFHQN</sequence>
<gene>
    <name evidence="2" type="primary">ZGC:158374</name>
</gene>
<reference evidence="2" key="2">
    <citation type="submission" date="2016-06" db="EMBL/GenBank/DDBJ databases">
        <title>The genome of a short-lived fish provides insights into sex chromosome evolution and the genetic control of aging.</title>
        <authorList>
            <person name="Reichwald K."/>
            <person name="Felder M."/>
            <person name="Petzold A."/>
            <person name="Koch P."/>
            <person name="Groth M."/>
            <person name="Platzer M."/>
        </authorList>
    </citation>
    <scope>NUCLEOTIDE SEQUENCE</scope>
    <source>
        <tissue evidence="2">Brain</tissue>
    </source>
</reference>
<protein>
    <submittedName>
        <fullName evidence="2">Zgc:158374</fullName>
    </submittedName>
</protein>
<organism evidence="2">
    <name type="scientific">Nothobranchius korthausae</name>
    <dbReference type="NCBI Taxonomy" id="1143690"/>
    <lineage>
        <taxon>Eukaryota</taxon>
        <taxon>Metazoa</taxon>
        <taxon>Chordata</taxon>
        <taxon>Craniata</taxon>
        <taxon>Vertebrata</taxon>
        <taxon>Euteleostomi</taxon>
        <taxon>Actinopterygii</taxon>
        <taxon>Neopterygii</taxon>
        <taxon>Teleostei</taxon>
        <taxon>Neoteleostei</taxon>
        <taxon>Acanthomorphata</taxon>
        <taxon>Ovalentaria</taxon>
        <taxon>Atherinomorphae</taxon>
        <taxon>Cyprinodontiformes</taxon>
        <taxon>Nothobranchiidae</taxon>
        <taxon>Nothobranchius</taxon>
    </lineage>
</organism>
<proteinExistence type="predicted"/>
<evidence type="ECO:0000256" key="1">
    <source>
        <dbReference type="SAM" id="MobiDB-lite"/>
    </source>
</evidence>
<feature type="region of interest" description="Disordered" evidence="1">
    <location>
        <begin position="1"/>
        <end position="31"/>
    </location>
</feature>
<dbReference type="AlphaFoldDB" id="A0A1A8EQK8"/>
<name>A0A1A8EQK8_9TELE</name>
<feature type="non-terminal residue" evidence="2">
    <location>
        <position position="255"/>
    </location>
</feature>